<evidence type="ECO:0000313" key="2">
    <source>
        <dbReference type="Proteomes" id="UP001085076"/>
    </source>
</evidence>
<reference evidence="1 2" key="1">
    <citation type="journal article" date="2022" name="Hortic Res">
        <title>The genome of Dioscorea zingiberensis sheds light on the biosynthesis, origin and evolution of the medicinally important diosgenin saponins.</title>
        <authorList>
            <person name="Li Y."/>
            <person name="Tan C."/>
            <person name="Li Z."/>
            <person name="Guo J."/>
            <person name="Li S."/>
            <person name="Chen X."/>
            <person name="Wang C."/>
            <person name="Dai X."/>
            <person name="Yang H."/>
            <person name="Song W."/>
            <person name="Hou L."/>
            <person name="Xu J."/>
            <person name="Tong Z."/>
            <person name="Xu A."/>
            <person name="Yuan X."/>
            <person name="Wang W."/>
            <person name="Yang Q."/>
            <person name="Chen L."/>
            <person name="Sun Z."/>
            <person name="Wang K."/>
            <person name="Pan B."/>
            <person name="Chen J."/>
            <person name="Bao Y."/>
            <person name="Liu F."/>
            <person name="Qi X."/>
            <person name="Gang D.R."/>
            <person name="Wen J."/>
            <person name="Li J."/>
        </authorList>
    </citation>
    <scope>NUCLEOTIDE SEQUENCE [LARGE SCALE GENOMIC DNA]</scope>
    <source>
        <strain evidence="1">Dzin_1.0</strain>
    </source>
</reference>
<dbReference type="EMBL" id="JAGGNH010000036">
    <property type="protein sequence ID" value="KAJ0961202.1"/>
    <property type="molecule type" value="Genomic_DNA"/>
</dbReference>
<name>A0A9D5H2T8_9LILI</name>
<keyword evidence="2" id="KW-1185">Reference proteome</keyword>
<accession>A0A9D5H2T8</accession>
<comment type="caution">
    <text evidence="1">The sequence shown here is derived from an EMBL/GenBank/DDBJ whole genome shotgun (WGS) entry which is preliminary data.</text>
</comment>
<evidence type="ECO:0000313" key="1">
    <source>
        <dbReference type="EMBL" id="KAJ0961202.1"/>
    </source>
</evidence>
<sequence>MKVVVALCMCKEMRVFHAAHQWRRIKLRELQLCLGGRPRTCTASPSSELQPQYFVPTTTPASSCTFSSSVSGQLLFSPPRLVQEECNRFLQGKGKRKSGTSVGPS</sequence>
<dbReference type="Proteomes" id="UP001085076">
    <property type="component" value="Unassembled WGS sequence"/>
</dbReference>
<dbReference type="AlphaFoldDB" id="A0A9D5H2T8"/>
<proteinExistence type="predicted"/>
<protein>
    <submittedName>
        <fullName evidence="1">Uncharacterized protein</fullName>
    </submittedName>
</protein>
<organism evidence="1 2">
    <name type="scientific">Dioscorea zingiberensis</name>
    <dbReference type="NCBI Taxonomy" id="325984"/>
    <lineage>
        <taxon>Eukaryota</taxon>
        <taxon>Viridiplantae</taxon>
        <taxon>Streptophyta</taxon>
        <taxon>Embryophyta</taxon>
        <taxon>Tracheophyta</taxon>
        <taxon>Spermatophyta</taxon>
        <taxon>Magnoliopsida</taxon>
        <taxon>Liliopsida</taxon>
        <taxon>Dioscoreales</taxon>
        <taxon>Dioscoreaceae</taxon>
        <taxon>Dioscorea</taxon>
    </lineage>
</organism>
<gene>
    <name evidence="1" type="ORF">J5N97_000824</name>
</gene>